<dbReference type="Pfam" id="PF20582">
    <property type="entry name" value="UPF0758_N"/>
    <property type="match status" value="1"/>
</dbReference>
<evidence type="ECO:0000256" key="1">
    <source>
        <dbReference type="ARBA" id="ARBA00010243"/>
    </source>
</evidence>
<evidence type="ECO:0000256" key="4">
    <source>
        <dbReference type="ARBA" id="ARBA00022801"/>
    </source>
</evidence>
<evidence type="ECO:0000256" key="2">
    <source>
        <dbReference type="ARBA" id="ARBA00022670"/>
    </source>
</evidence>
<sequence length="257" mass="29159">MVKNITIKEIEKEDRPREKLRKIGASNLSDKELLAIMLRTGTKNLNVVQLADKILKDVGDISNLKNVTYNELLAHKGIGSVKAVDILASIEFVRRIFTINVDKKIICDNPDTIANYLRYKVQELKQEVFITIDIDTKGKIIAEREVFKGSLSSSIAHPREIFKDAIKNSSSSIICVHNHPSGDATPSVEDIKLTHRLFETGKIVGIDVLDHIIIAKKGYCSIRKFFNYIERENIAIDSISQNSIKYLTKKYELLNKY</sequence>
<dbReference type="InterPro" id="IPR001405">
    <property type="entry name" value="UPF0758"/>
</dbReference>
<keyword evidence="10" id="KW-1185">Reference proteome</keyword>
<comment type="caution">
    <text evidence="9">The sequence shown here is derived from an EMBL/GenBank/DDBJ whole genome shotgun (WGS) entry which is preliminary data.</text>
</comment>
<keyword evidence="2" id="KW-0645">Protease</keyword>
<reference evidence="9 10" key="1">
    <citation type="submission" date="2020-07" db="EMBL/GenBank/DDBJ databases">
        <title>MOT database genomes.</title>
        <authorList>
            <person name="Joseph S."/>
            <person name="Aduse-Opoku J."/>
            <person name="Hashim A."/>
            <person name="Wade W."/>
            <person name="Curtis M."/>
        </authorList>
    </citation>
    <scope>NUCLEOTIDE SEQUENCE [LARGE SCALE GENOMIC DNA]</scope>
    <source>
        <strain evidence="9 10">CIP 106318</strain>
    </source>
</reference>
<evidence type="ECO:0000313" key="10">
    <source>
        <dbReference type="Proteomes" id="UP000531840"/>
    </source>
</evidence>
<evidence type="ECO:0000256" key="5">
    <source>
        <dbReference type="ARBA" id="ARBA00022833"/>
    </source>
</evidence>
<dbReference type="PANTHER" id="PTHR30471:SF3">
    <property type="entry name" value="UPF0758 PROTEIN YEES-RELATED"/>
    <property type="match status" value="1"/>
</dbReference>
<comment type="similarity">
    <text evidence="1 7">Belongs to the UPF0758 family.</text>
</comment>
<dbReference type="CDD" id="cd08071">
    <property type="entry name" value="MPN_DUF2466"/>
    <property type="match status" value="1"/>
</dbReference>
<dbReference type="InterPro" id="IPR020891">
    <property type="entry name" value="UPF0758_CS"/>
</dbReference>
<keyword evidence="6" id="KW-0482">Metalloprotease</keyword>
<dbReference type="InterPro" id="IPR046778">
    <property type="entry name" value="UPF0758_N"/>
</dbReference>
<keyword evidence="5" id="KW-0862">Zinc</keyword>
<dbReference type="PROSITE" id="PS50249">
    <property type="entry name" value="MPN"/>
    <property type="match status" value="1"/>
</dbReference>
<accession>A0ABX2T160</accession>
<dbReference type="NCBIfam" id="TIGR00608">
    <property type="entry name" value="radc"/>
    <property type="match status" value="1"/>
</dbReference>
<evidence type="ECO:0000256" key="3">
    <source>
        <dbReference type="ARBA" id="ARBA00022723"/>
    </source>
</evidence>
<gene>
    <name evidence="9" type="primary">radC</name>
    <name evidence="9" type="ORF">HZY85_01890</name>
</gene>
<dbReference type="InterPro" id="IPR037518">
    <property type="entry name" value="MPN"/>
</dbReference>
<dbReference type="PROSITE" id="PS01302">
    <property type="entry name" value="UPF0758"/>
    <property type="match status" value="1"/>
</dbReference>
<protein>
    <submittedName>
        <fullName evidence="9">DNA repair protein RadC</fullName>
    </submittedName>
</protein>
<name>A0ABX2T160_9BACL</name>
<organism evidence="9 10">
    <name type="scientific">Gemelliphila palaticanis</name>
    <dbReference type="NCBI Taxonomy" id="81950"/>
    <lineage>
        <taxon>Bacteria</taxon>
        <taxon>Bacillati</taxon>
        <taxon>Bacillota</taxon>
        <taxon>Bacilli</taxon>
        <taxon>Bacillales</taxon>
        <taxon>Gemellaceae</taxon>
        <taxon>Gemelliphila</taxon>
    </lineage>
</organism>
<evidence type="ECO:0000256" key="6">
    <source>
        <dbReference type="ARBA" id="ARBA00023049"/>
    </source>
</evidence>
<proteinExistence type="inferred from homology"/>
<evidence type="ECO:0000256" key="7">
    <source>
        <dbReference type="RuleBase" id="RU003797"/>
    </source>
</evidence>
<dbReference type="SUPFAM" id="SSF47781">
    <property type="entry name" value="RuvA domain 2-like"/>
    <property type="match status" value="1"/>
</dbReference>
<evidence type="ECO:0000259" key="8">
    <source>
        <dbReference type="PROSITE" id="PS50249"/>
    </source>
</evidence>
<dbReference type="NCBIfam" id="NF000642">
    <property type="entry name" value="PRK00024.1"/>
    <property type="match status" value="1"/>
</dbReference>
<dbReference type="InterPro" id="IPR025657">
    <property type="entry name" value="RadC_JAB"/>
</dbReference>
<keyword evidence="3" id="KW-0479">Metal-binding</keyword>
<dbReference type="PANTHER" id="PTHR30471">
    <property type="entry name" value="DNA REPAIR PROTEIN RADC"/>
    <property type="match status" value="1"/>
</dbReference>
<dbReference type="RefSeq" id="WP_179940274.1">
    <property type="nucleotide sequence ID" value="NZ_JACBYF010000002.1"/>
</dbReference>
<dbReference type="Pfam" id="PF04002">
    <property type="entry name" value="RadC"/>
    <property type="match status" value="1"/>
</dbReference>
<dbReference type="InterPro" id="IPR010994">
    <property type="entry name" value="RuvA_2-like"/>
</dbReference>
<dbReference type="EMBL" id="JACBYF010000002">
    <property type="protein sequence ID" value="NYS46945.1"/>
    <property type="molecule type" value="Genomic_DNA"/>
</dbReference>
<keyword evidence="4" id="KW-0378">Hydrolase</keyword>
<dbReference type="Gene3D" id="3.40.140.10">
    <property type="entry name" value="Cytidine Deaminase, domain 2"/>
    <property type="match status" value="1"/>
</dbReference>
<feature type="domain" description="MPN" evidence="8">
    <location>
        <begin position="106"/>
        <end position="228"/>
    </location>
</feature>
<evidence type="ECO:0000313" key="9">
    <source>
        <dbReference type="EMBL" id="NYS46945.1"/>
    </source>
</evidence>
<dbReference type="Proteomes" id="UP000531840">
    <property type="component" value="Unassembled WGS sequence"/>
</dbReference>
<dbReference type="SUPFAM" id="SSF102712">
    <property type="entry name" value="JAB1/MPN domain"/>
    <property type="match status" value="1"/>
</dbReference>